<dbReference type="OrthoDB" id="5865737at2759"/>
<keyword evidence="2" id="KW-1185">Reference proteome</keyword>
<accession>A0A2G9TXZ9</accession>
<sequence>MKSGSICGSQLKVLDHIVEVNGIPVTDKDVCREMLIKSMQAKHEDADPATDREKRATDAIVVKGRKDNRLIAVMHLMLLNLQPTQTQKEYQK</sequence>
<gene>
    <name evidence="1" type="ORF">TELCIR_15639</name>
</gene>
<proteinExistence type="predicted"/>
<dbReference type="EMBL" id="KZ351662">
    <property type="protein sequence ID" value="PIO62788.1"/>
    <property type="molecule type" value="Genomic_DNA"/>
</dbReference>
<evidence type="ECO:0008006" key="3">
    <source>
        <dbReference type="Google" id="ProtNLM"/>
    </source>
</evidence>
<organism evidence="1 2">
    <name type="scientific">Teladorsagia circumcincta</name>
    <name type="common">Brown stomach worm</name>
    <name type="synonym">Ostertagia circumcincta</name>
    <dbReference type="NCBI Taxonomy" id="45464"/>
    <lineage>
        <taxon>Eukaryota</taxon>
        <taxon>Metazoa</taxon>
        <taxon>Ecdysozoa</taxon>
        <taxon>Nematoda</taxon>
        <taxon>Chromadorea</taxon>
        <taxon>Rhabditida</taxon>
        <taxon>Rhabditina</taxon>
        <taxon>Rhabditomorpha</taxon>
        <taxon>Strongyloidea</taxon>
        <taxon>Trichostrongylidae</taxon>
        <taxon>Teladorsagia</taxon>
    </lineage>
</organism>
<evidence type="ECO:0000313" key="2">
    <source>
        <dbReference type="Proteomes" id="UP000230423"/>
    </source>
</evidence>
<evidence type="ECO:0000313" key="1">
    <source>
        <dbReference type="EMBL" id="PIO62788.1"/>
    </source>
</evidence>
<dbReference type="AlphaFoldDB" id="A0A2G9TXZ9"/>
<reference evidence="1 2" key="1">
    <citation type="submission" date="2015-09" db="EMBL/GenBank/DDBJ databases">
        <title>Draft genome of the parasitic nematode Teladorsagia circumcincta isolate WARC Sus (inbred).</title>
        <authorList>
            <person name="Mitreva M."/>
        </authorList>
    </citation>
    <scope>NUCLEOTIDE SEQUENCE [LARGE SCALE GENOMIC DNA]</scope>
    <source>
        <strain evidence="1 2">S</strain>
    </source>
</reference>
<protein>
    <recommendedName>
        <fullName evidence="3">PDZ domain-containing protein</fullName>
    </recommendedName>
</protein>
<name>A0A2G9TXZ9_TELCI</name>
<dbReference type="Proteomes" id="UP000230423">
    <property type="component" value="Unassembled WGS sequence"/>
</dbReference>